<evidence type="ECO:0000259" key="8">
    <source>
        <dbReference type="PROSITE" id="PS50893"/>
    </source>
</evidence>
<evidence type="ECO:0000256" key="2">
    <source>
        <dbReference type="ARBA" id="ARBA00022692"/>
    </source>
</evidence>
<dbReference type="GO" id="GO:0005524">
    <property type="term" value="F:ATP binding"/>
    <property type="evidence" value="ECO:0007669"/>
    <property type="project" value="UniProtKB-KW"/>
</dbReference>
<dbReference type="PROSITE" id="PS50929">
    <property type="entry name" value="ABC_TM1F"/>
    <property type="match status" value="1"/>
</dbReference>
<dbReference type="InterPro" id="IPR027417">
    <property type="entry name" value="P-loop_NTPase"/>
</dbReference>
<dbReference type="Gene3D" id="1.20.1560.10">
    <property type="entry name" value="ABC transporter type 1, transmembrane domain"/>
    <property type="match status" value="1"/>
</dbReference>
<accession>A0A916ZS70</accession>
<feature type="transmembrane region" description="Helical" evidence="7">
    <location>
        <begin position="343"/>
        <end position="362"/>
    </location>
</feature>
<keyword evidence="6 7" id="KW-0472">Membrane</keyword>
<evidence type="ECO:0000256" key="1">
    <source>
        <dbReference type="ARBA" id="ARBA00004651"/>
    </source>
</evidence>
<feature type="transmembrane region" description="Helical" evidence="7">
    <location>
        <begin position="451"/>
        <end position="473"/>
    </location>
</feature>
<protein>
    <submittedName>
        <fullName evidence="10">Uncharacterized protein</fullName>
    </submittedName>
</protein>
<gene>
    <name evidence="10" type="ORF">GCM10011390_33580</name>
</gene>
<dbReference type="Pfam" id="PF00664">
    <property type="entry name" value="ABC_membrane"/>
    <property type="match status" value="1"/>
</dbReference>
<evidence type="ECO:0000313" key="11">
    <source>
        <dbReference type="Proteomes" id="UP000644699"/>
    </source>
</evidence>
<dbReference type="Gene3D" id="3.40.50.300">
    <property type="entry name" value="P-loop containing nucleotide triphosphate hydrolases"/>
    <property type="match status" value="1"/>
</dbReference>
<dbReference type="GO" id="GO:0015421">
    <property type="term" value="F:ABC-type oligopeptide transporter activity"/>
    <property type="evidence" value="ECO:0007669"/>
    <property type="project" value="TreeGrafter"/>
</dbReference>
<dbReference type="SUPFAM" id="SSF90123">
    <property type="entry name" value="ABC transporter transmembrane region"/>
    <property type="match status" value="1"/>
</dbReference>
<feature type="transmembrane region" description="Helical" evidence="7">
    <location>
        <begin position="229"/>
        <end position="255"/>
    </location>
</feature>
<organism evidence="10 11">
    <name type="scientific">Aureimonas endophytica</name>
    <dbReference type="NCBI Taxonomy" id="2027858"/>
    <lineage>
        <taxon>Bacteria</taxon>
        <taxon>Pseudomonadati</taxon>
        <taxon>Pseudomonadota</taxon>
        <taxon>Alphaproteobacteria</taxon>
        <taxon>Hyphomicrobiales</taxon>
        <taxon>Aurantimonadaceae</taxon>
        <taxon>Aureimonas</taxon>
    </lineage>
</organism>
<keyword evidence="11" id="KW-1185">Reference proteome</keyword>
<feature type="transmembrane region" description="Helical" evidence="7">
    <location>
        <begin position="315"/>
        <end position="337"/>
    </location>
</feature>
<proteinExistence type="predicted"/>
<comment type="caution">
    <text evidence="10">The sequence shown here is derived from an EMBL/GenBank/DDBJ whole genome shotgun (WGS) entry which is preliminary data.</text>
</comment>
<evidence type="ECO:0000259" key="9">
    <source>
        <dbReference type="PROSITE" id="PS50929"/>
    </source>
</evidence>
<dbReference type="Pfam" id="PF00005">
    <property type="entry name" value="ABC_tran"/>
    <property type="match status" value="1"/>
</dbReference>
<keyword evidence="2 7" id="KW-0812">Transmembrane</keyword>
<dbReference type="EMBL" id="BMIQ01000005">
    <property type="protein sequence ID" value="GGE11758.1"/>
    <property type="molecule type" value="Genomic_DNA"/>
</dbReference>
<dbReference type="PANTHER" id="PTHR43394:SF1">
    <property type="entry name" value="ATP-BINDING CASSETTE SUB-FAMILY B MEMBER 10, MITOCHONDRIAL"/>
    <property type="match status" value="1"/>
</dbReference>
<keyword evidence="5 7" id="KW-1133">Transmembrane helix</keyword>
<dbReference type="AlphaFoldDB" id="A0A916ZS70"/>
<dbReference type="PANTHER" id="PTHR43394">
    <property type="entry name" value="ATP-DEPENDENT PERMEASE MDL1, MITOCHONDRIAL"/>
    <property type="match status" value="1"/>
</dbReference>
<dbReference type="InterPro" id="IPR036640">
    <property type="entry name" value="ABC1_TM_sf"/>
</dbReference>
<reference evidence="10" key="2">
    <citation type="submission" date="2020-09" db="EMBL/GenBank/DDBJ databases">
        <authorList>
            <person name="Sun Q."/>
            <person name="Zhou Y."/>
        </authorList>
    </citation>
    <scope>NUCLEOTIDE SEQUENCE</scope>
    <source>
        <strain evidence="10">CGMCC 1.15367</strain>
    </source>
</reference>
<dbReference type="InterPro" id="IPR039421">
    <property type="entry name" value="Type_1_exporter"/>
</dbReference>
<feature type="domain" description="ABC transporter" evidence="8">
    <location>
        <begin position="521"/>
        <end position="749"/>
    </location>
</feature>
<dbReference type="SUPFAM" id="SSF52540">
    <property type="entry name" value="P-loop containing nucleoside triphosphate hydrolases"/>
    <property type="match status" value="1"/>
</dbReference>
<dbReference type="InterPro" id="IPR003439">
    <property type="entry name" value="ABC_transporter-like_ATP-bd"/>
</dbReference>
<name>A0A916ZS70_9HYPH</name>
<reference evidence="10" key="1">
    <citation type="journal article" date="2014" name="Int. J. Syst. Evol. Microbiol.">
        <title>Complete genome sequence of Corynebacterium casei LMG S-19264T (=DSM 44701T), isolated from a smear-ripened cheese.</title>
        <authorList>
            <consortium name="US DOE Joint Genome Institute (JGI-PGF)"/>
            <person name="Walter F."/>
            <person name="Albersmeier A."/>
            <person name="Kalinowski J."/>
            <person name="Ruckert C."/>
        </authorList>
    </citation>
    <scope>NUCLEOTIDE SEQUENCE</scope>
    <source>
        <strain evidence="10">CGMCC 1.15367</strain>
    </source>
</reference>
<dbReference type="GO" id="GO:0016887">
    <property type="term" value="F:ATP hydrolysis activity"/>
    <property type="evidence" value="ECO:0007669"/>
    <property type="project" value="InterPro"/>
</dbReference>
<keyword evidence="4" id="KW-0067">ATP-binding</keyword>
<comment type="subcellular location">
    <subcellularLocation>
        <location evidence="1">Cell membrane</location>
        <topology evidence="1">Multi-pass membrane protein</topology>
    </subcellularLocation>
</comment>
<evidence type="ECO:0000256" key="3">
    <source>
        <dbReference type="ARBA" id="ARBA00022741"/>
    </source>
</evidence>
<dbReference type="GO" id="GO:0005886">
    <property type="term" value="C:plasma membrane"/>
    <property type="evidence" value="ECO:0007669"/>
    <property type="project" value="UniProtKB-SubCell"/>
</dbReference>
<feature type="transmembrane region" description="Helical" evidence="7">
    <location>
        <begin position="419"/>
        <end position="445"/>
    </location>
</feature>
<dbReference type="Proteomes" id="UP000644699">
    <property type="component" value="Unassembled WGS sequence"/>
</dbReference>
<keyword evidence="3" id="KW-0547">Nucleotide-binding</keyword>
<dbReference type="InterPro" id="IPR011527">
    <property type="entry name" value="ABC1_TM_dom"/>
</dbReference>
<dbReference type="PROSITE" id="PS50893">
    <property type="entry name" value="ABC_TRANSPORTER_2"/>
    <property type="match status" value="1"/>
</dbReference>
<dbReference type="SMART" id="SM00382">
    <property type="entry name" value="AAA"/>
    <property type="match status" value="1"/>
</dbReference>
<evidence type="ECO:0000256" key="7">
    <source>
        <dbReference type="SAM" id="Phobius"/>
    </source>
</evidence>
<evidence type="ECO:0000256" key="5">
    <source>
        <dbReference type="ARBA" id="ARBA00022989"/>
    </source>
</evidence>
<feature type="transmembrane region" description="Helical" evidence="7">
    <location>
        <begin position="196"/>
        <end position="223"/>
    </location>
</feature>
<dbReference type="InterPro" id="IPR003593">
    <property type="entry name" value="AAA+_ATPase"/>
</dbReference>
<evidence type="ECO:0000256" key="4">
    <source>
        <dbReference type="ARBA" id="ARBA00022840"/>
    </source>
</evidence>
<feature type="domain" description="ABC transmembrane type-1" evidence="9">
    <location>
        <begin position="206"/>
        <end position="487"/>
    </location>
</feature>
<evidence type="ECO:0000313" key="10">
    <source>
        <dbReference type="EMBL" id="GGE11758.1"/>
    </source>
</evidence>
<evidence type="ECO:0000256" key="6">
    <source>
        <dbReference type="ARBA" id="ARBA00023136"/>
    </source>
</evidence>
<dbReference type="RefSeq" id="WP_188910507.1">
    <property type="nucleotide sequence ID" value="NZ_BMIQ01000005.1"/>
</dbReference>
<sequence>MTALAEISGLPDLAPVAPVPPPFAAREAAVAGAEWRLRLSRAVEDMAAALTGRGGADAAPGLERLFSAACILSGTDLPLRRILGAVPVAGEGLGPEGMIAALARLGIRAEKVPAGAPFAAGEPPRLVLPAKGEPRLQFRHPVGQGIVTLRPDGALADLAAEGEGGRARAFRLVPEAEAHPLSKAQRAHTGQSWFRALLGLFAPAGFALLVTVLLAAAAAVALPLFTIEIYANVISLGSLAPLPSLIAGMALLIAFETALLSQRAKILAWMANRVEFLVSAASFERILRIRPALSERVAVTDQAARLRSFENIREFITGPAFATLLEAPVGLFALVAIGCLGGWLVVVPLVGVFLHLCLFAALRRRARVLTSIAADESTEMQRVTIETFEKRDAIRQAGLQAAWSSRMTRGIRRQQTSQMALRLVGALGESLSAFILTTASILLLAGGAHAIWAGTLGSGGLLATIILGTRVLIPTHMLCLSVQRFEQLGGSLAQLNALMEIAPEREEEGETAPLRPLQGAVSFLNVGLRATDTRPVFVGLNLDIQPGEVVAVTGSNGTGKTTLLKLVQGLGDLSLGAIRIDGVDLRQLPLEELRRRIGYVPQHPRLFPGSLRENLLFADPFADEARQRAVLAETGLSALVARLPQGLDHPCGPDEDLGISSEFRFKFALSQAILADSRIILVDEIPNSLMDGDVGRFFRQLVGDNRRRRTVLFVSHRSDDLRLADKVIHLRYGNVPHVSTPDTLSASLA</sequence>